<sequence>MVFSFRSTTAFPDDTIHPRDGPHAERGFTRNVNELRSVSAGIWSKIFSLGSLSSKFSRCHGTGDLLTVKELLTRTFIPDKEYTNKSLEIPKVKAYVITRKLEVPVYMITGLMIATGASWSSKKTKMTEAAAEAGLVEPASNASVGGSAGYTRNKERTTGVEDSNDFVLGIRVRKIWWEKGIRQTSDRVVGRVLESKMSTVNIGSHASLRIVDDFELDDPETSSADKRFCDESAQMGSEPIVWILH</sequence>
<evidence type="ECO:0000313" key="2">
    <source>
        <dbReference type="Proteomes" id="UP001583177"/>
    </source>
</evidence>
<dbReference type="Proteomes" id="UP001583177">
    <property type="component" value="Unassembled WGS sequence"/>
</dbReference>
<dbReference type="EMBL" id="JAWRVE010000025">
    <property type="protein sequence ID" value="KAL1873556.1"/>
    <property type="molecule type" value="Genomic_DNA"/>
</dbReference>
<proteinExistence type="predicted"/>
<keyword evidence="2" id="KW-1185">Reference proteome</keyword>
<comment type="caution">
    <text evidence="1">The sequence shown here is derived from an EMBL/GenBank/DDBJ whole genome shotgun (WGS) entry which is preliminary data.</text>
</comment>
<protein>
    <submittedName>
        <fullName evidence="1">Uncharacterized protein</fullName>
    </submittedName>
</protein>
<gene>
    <name evidence="1" type="ORF">Daus18300_003921</name>
</gene>
<accession>A0ABR3XCC7</accession>
<organism evidence="1 2">
    <name type="scientific">Diaporthe australafricana</name>
    <dbReference type="NCBI Taxonomy" id="127596"/>
    <lineage>
        <taxon>Eukaryota</taxon>
        <taxon>Fungi</taxon>
        <taxon>Dikarya</taxon>
        <taxon>Ascomycota</taxon>
        <taxon>Pezizomycotina</taxon>
        <taxon>Sordariomycetes</taxon>
        <taxon>Sordariomycetidae</taxon>
        <taxon>Diaporthales</taxon>
        <taxon>Diaporthaceae</taxon>
        <taxon>Diaporthe</taxon>
    </lineage>
</organism>
<evidence type="ECO:0000313" key="1">
    <source>
        <dbReference type="EMBL" id="KAL1873556.1"/>
    </source>
</evidence>
<reference evidence="1 2" key="1">
    <citation type="journal article" date="2024" name="IMA Fungus">
        <title>IMA Genome - F19 : A genome assembly and annotation guide to empower mycologists, including annotated draft genome sequences of Ceratocystis pirilliformis, Diaporthe australafricana, Fusarium ophioides, Paecilomyces lecythidis, and Sporothrix stenoceras.</title>
        <authorList>
            <person name="Aylward J."/>
            <person name="Wilson A.M."/>
            <person name="Visagie C.M."/>
            <person name="Spraker J."/>
            <person name="Barnes I."/>
            <person name="Buitendag C."/>
            <person name="Ceriani C."/>
            <person name="Del Mar Angel L."/>
            <person name="du Plessis D."/>
            <person name="Fuchs T."/>
            <person name="Gasser K."/>
            <person name="Kramer D."/>
            <person name="Li W."/>
            <person name="Munsamy K."/>
            <person name="Piso A."/>
            <person name="Price J.L."/>
            <person name="Sonnekus B."/>
            <person name="Thomas C."/>
            <person name="van der Nest A."/>
            <person name="van Dijk A."/>
            <person name="van Heerden A."/>
            <person name="van Vuuren N."/>
            <person name="Yilmaz N."/>
            <person name="Duong T.A."/>
            <person name="van der Merwe N.A."/>
            <person name="Wingfield M.J."/>
            <person name="Wingfield B.D."/>
        </authorList>
    </citation>
    <scope>NUCLEOTIDE SEQUENCE [LARGE SCALE GENOMIC DNA]</scope>
    <source>
        <strain evidence="1 2">CMW 18300</strain>
    </source>
</reference>
<name>A0ABR3XCC7_9PEZI</name>